<name>A0ABN1MP49_9FLAO</name>
<feature type="transmembrane region" description="Helical" evidence="1">
    <location>
        <begin position="12"/>
        <end position="33"/>
    </location>
</feature>
<evidence type="ECO:0000313" key="3">
    <source>
        <dbReference type="Proteomes" id="UP001501126"/>
    </source>
</evidence>
<proteinExistence type="predicted"/>
<feature type="transmembrane region" description="Helical" evidence="1">
    <location>
        <begin position="111"/>
        <end position="130"/>
    </location>
</feature>
<keyword evidence="3" id="KW-1185">Reference proteome</keyword>
<feature type="transmembrane region" description="Helical" evidence="1">
    <location>
        <begin position="59"/>
        <end position="79"/>
    </location>
</feature>
<keyword evidence="1" id="KW-0472">Membrane</keyword>
<feature type="transmembrane region" description="Helical" evidence="1">
    <location>
        <begin position="86"/>
        <end position="105"/>
    </location>
</feature>
<accession>A0ABN1MP49</accession>
<keyword evidence="1" id="KW-1133">Transmembrane helix</keyword>
<evidence type="ECO:0000313" key="2">
    <source>
        <dbReference type="EMBL" id="GAA0874665.1"/>
    </source>
</evidence>
<comment type="caution">
    <text evidence="2">The sequence shown here is derived from an EMBL/GenBank/DDBJ whole genome shotgun (WGS) entry which is preliminary data.</text>
</comment>
<evidence type="ECO:0000256" key="1">
    <source>
        <dbReference type="SAM" id="Phobius"/>
    </source>
</evidence>
<keyword evidence="1" id="KW-0812">Transmembrane</keyword>
<dbReference type="Proteomes" id="UP001501126">
    <property type="component" value="Unassembled WGS sequence"/>
</dbReference>
<gene>
    <name evidence="2" type="ORF">GCM10009118_10730</name>
</gene>
<sequence length="140" mass="14883">MNKGIRNILSIVLGLLIGGVVNMTIITFSHLIVAPPEGADVTTMEGLKTAMLEFEFKHFLMPFLAHALGTFVGALLAAMIAATRKLSLAMVVGFAFLAAGIAAVIMLPSPLWFSITDLVLAYIPMAYLGYKLGSKRSLAA</sequence>
<dbReference type="EMBL" id="BAAAFH010000003">
    <property type="protein sequence ID" value="GAA0874665.1"/>
    <property type="molecule type" value="Genomic_DNA"/>
</dbReference>
<protein>
    <submittedName>
        <fullName evidence="2">Uncharacterized protein</fullName>
    </submittedName>
</protein>
<reference evidence="2 3" key="1">
    <citation type="journal article" date="2019" name="Int. J. Syst. Evol. Microbiol.">
        <title>The Global Catalogue of Microorganisms (GCM) 10K type strain sequencing project: providing services to taxonomists for standard genome sequencing and annotation.</title>
        <authorList>
            <consortium name="The Broad Institute Genomics Platform"/>
            <consortium name="The Broad Institute Genome Sequencing Center for Infectious Disease"/>
            <person name="Wu L."/>
            <person name="Ma J."/>
        </authorList>
    </citation>
    <scope>NUCLEOTIDE SEQUENCE [LARGE SCALE GENOMIC DNA]</scope>
    <source>
        <strain evidence="2 3">JCM 16083</strain>
    </source>
</reference>
<dbReference type="RefSeq" id="WP_343785569.1">
    <property type="nucleotide sequence ID" value="NZ_BAAAFH010000003.1"/>
</dbReference>
<organism evidence="2 3">
    <name type="scientific">Wandonia haliotis</name>
    <dbReference type="NCBI Taxonomy" id="574963"/>
    <lineage>
        <taxon>Bacteria</taxon>
        <taxon>Pseudomonadati</taxon>
        <taxon>Bacteroidota</taxon>
        <taxon>Flavobacteriia</taxon>
        <taxon>Flavobacteriales</taxon>
        <taxon>Crocinitomicaceae</taxon>
        <taxon>Wandonia</taxon>
    </lineage>
</organism>